<dbReference type="Proteomes" id="UP000612055">
    <property type="component" value="Unassembled WGS sequence"/>
</dbReference>
<protein>
    <submittedName>
        <fullName evidence="2">Uncharacterized protein</fullName>
    </submittedName>
</protein>
<comment type="caution">
    <text evidence="2">The sequence shown here is derived from an EMBL/GenBank/DDBJ whole genome shotgun (WGS) entry which is preliminary data.</text>
</comment>
<keyword evidence="1" id="KW-0812">Transmembrane</keyword>
<evidence type="ECO:0000313" key="3">
    <source>
        <dbReference type="Proteomes" id="UP000612055"/>
    </source>
</evidence>
<keyword evidence="1" id="KW-1133">Transmembrane helix</keyword>
<feature type="transmembrane region" description="Helical" evidence="1">
    <location>
        <begin position="78"/>
        <end position="98"/>
    </location>
</feature>
<keyword evidence="3" id="KW-1185">Reference proteome</keyword>
<feature type="transmembrane region" description="Helical" evidence="1">
    <location>
        <begin position="110"/>
        <end position="131"/>
    </location>
</feature>
<sequence length="147" mass="16022">MDRAVDGIKEAFQANASVYYILLASVVELTAACILCDETNYCKSYNGYAVALGTISTFLALMHAILCSFKPVLADKFGPFISTFLVLWWIPGAGVCTFRNPFLVPGNGYYACWIALLASLVFWERTGLALFSGSRKSASAEPQPNQV</sequence>
<feature type="transmembrane region" description="Helical" evidence="1">
    <location>
        <begin position="18"/>
        <end position="36"/>
    </location>
</feature>
<evidence type="ECO:0000256" key="1">
    <source>
        <dbReference type="SAM" id="Phobius"/>
    </source>
</evidence>
<name>A0A835YEI7_9CHLO</name>
<feature type="transmembrane region" description="Helical" evidence="1">
    <location>
        <begin position="48"/>
        <end position="66"/>
    </location>
</feature>
<keyword evidence="1" id="KW-0472">Membrane</keyword>
<accession>A0A835YEI7</accession>
<organism evidence="2 3">
    <name type="scientific">Edaphochlamys debaryana</name>
    <dbReference type="NCBI Taxonomy" id="47281"/>
    <lineage>
        <taxon>Eukaryota</taxon>
        <taxon>Viridiplantae</taxon>
        <taxon>Chlorophyta</taxon>
        <taxon>core chlorophytes</taxon>
        <taxon>Chlorophyceae</taxon>
        <taxon>CS clade</taxon>
        <taxon>Chlamydomonadales</taxon>
        <taxon>Chlamydomonadales incertae sedis</taxon>
        <taxon>Edaphochlamys</taxon>
    </lineage>
</organism>
<dbReference type="OrthoDB" id="532514at2759"/>
<proteinExistence type="predicted"/>
<dbReference type="AlphaFoldDB" id="A0A835YEI7"/>
<reference evidence="2" key="1">
    <citation type="journal article" date="2020" name="bioRxiv">
        <title>Comparative genomics of Chlamydomonas.</title>
        <authorList>
            <person name="Craig R.J."/>
            <person name="Hasan A.R."/>
            <person name="Ness R.W."/>
            <person name="Keightley P.D."/>
        </authorList>
    </citation>
    <scope>NUCLEOTIDE SEQUENCE</scope>
    <source>
        <strain evidence="2">CCAP 11/70</strain>
    </source>
</reference>
<dbReference type="EMBL" id="JAEHOE010000002">
    <property type="protein sequence ID" value="KAG2501422.1"/>
    <property type="molecule type" value="Genomic_DNA"/>
</dbReference>
<evidence type="ECO:0000313" key="2">
    <source>
        <dbReference type="EMBL" id="KAG2501422.1"/>
    </source>
</evidence>
<gene>
    <name evidence="2" type="ORF">HYH03_001205</name>
</gene>